<dbReference type="Proteomes" id="UP001079672">
    <property type="component" value="Unassembled WGS sequence"/>
</dbReference>
<dbReference type="AlphaFoldDB" id="A0A081UIG1"/>
<reference evidence="1" key="2">
    <citation type="submission" date="2014-07" db="EMBL/GenBank/DDBJ databases">
        <title>Genetics and epidemiology of antimicrobial resistance in B. fragilis group.</title>
        <authorList>
            <person name="Sydenham T.V."/>
            <person name="Hasman H."/>
            <person name="Kemp M."/>
            <person name="Justesen U.S."/>
        </authorList>
    </citation>
    <scope>NUCLEOTIDE SEQUENCE [LARGE SCALE GENOMIC DNA]</scope>
    <source>
        <strain evidence="1">DCMOUH0018B</strain>
    </source>
</reference>
<evidence type="ECO:0000313" key="2">
    <source>
        <dbReference type="EMBL" id="MCZ2655037.1"/>
    </source>
</evidence>
<dbReference type="EMBL" id="JAPTZU010000003">
    <property type="protein sequence ID" value="MCZ2687398.1"/>
    <property type="molecule type" value="Genomic_DNA"/>
</dbReference>
<protein>
    <submittedName>
        <fullName evidence="1">Uncharacterized protein</fullName>
    </submittedName>
</protein>
<proteinExistence type="predicted"/>
<organism evidence="1">
    <name type="scientific">Bacteroides fragilis</name>
    <dbReference type="NCBI Taxonomy" id="817"/>
    <lineage>
        <taxon>Bacteria</taxon>
        <taxon>Pseudomonadati</taxon>
        <taxon>Bacteroidota</taxon>
        <taxon>Bacteroidia</taxon>
        <taxon>Bacteroidales</taxon>
        <taxon>Bacteroidaceae</taxon>
        <taxon>Bacteroides</taxon>
    </lineage>
</organism>
<dbReference type="PATRIC" id="fig|817.53.peg.4287"/>
<dbReference type="RefSeq" id="WP_005807359.1">
    <property type="nucleotide sequence ID" value="NZ_CAEUHN010000012.1"/>
</dbReference>
<dbReference type="Proteomes" id="UP001075704">
    <property type="component" value="Unassembled WGS sequence"/>
</dbReference>
<gene>
    <name evidence="1" type="ORF">EE52_0220765</name>
    <name evidence="4" type="ORF">IA74_019135</name>
    <name evidence="2" type="ORF">O1422_12775</name>
    <name evidence="3" type="ORF">O1433_07775</name>
</gene>
<dbReference type="GeneID" id="99672425"/>
<evidence type="ECO:0000313" key="1">
    <source>
        <dbReference type="EMBL" id="KFX72786.1"/>
    </source>
</evidence>
<reference evidence="4 5" key="3">
    <citation type="submission" date="2019-03" db="EMBL/GenBank/DDBJ databases">
        <title>Complete genome assembly of MDR B. fragilis.</title>
        <authorList>
            <person name="Sydenham T.V."/>
            <person name="Hasman H."/>
            <person name="Justesen U.S."/>
        </authorList>
    </citation>
    <scope>NUCLEOTIDE SEQUENCE [LARGE SCALE GENOMIC DNA]</scope>
    <source>
        <strain evidence="4 5">DCMOUH0067B</strain>
    </source>
</reference>
<evidence type="ECO:0000313" key="5">
    <source>
        <dbReference type="Proteomes" id="UP000028294"/>
    </source>
</evidence>
<reference evidence="2" key="4">
    <citation type="submission" date="2022-12" db="EMBL/GenBank/DDBJ databases">
        <title>Development of a Multilocus Sequence Typing Scheme for Bacteroides fragilis Based on Whole Genome Sequencing Data and Clinical Application.</title>
        <authorList>
            <person name="Nielsen F.D."/>
            <person name="Justesen U.S."/>
        </authorList>
    </citation>
    <scope>NUCLEOTIDE SEQUENCE</scope>
    <source>
        <strain evidence="3">BF_AM_ODE_DK_2015_4</strain>
        <strain evidence="2">BF_BC_ODE_DK_2015_2</strain>
    </source>
</reference>
<evidence type="ECO:0000313" key="3">
    <source>
        <dbReference type="EMBL" id="MCZ2687398.1"/>
    </source>
</evidence>
<name>A0A081UIG1_BACFG</name>
<evidence type="ECO:0000313" key="4">
    <source>
        <dbReference type="EMBL" id="QCQ38043.1"/>
    </source>
</evidence>
<reference evidence="1" key="1">
    <citation type="book" date="2014" name="THE 24TH EUROPEAN CONGRESS OF CLINICAL MICROBIOLOGY AND INFECTIOUS DISEASES" publisher="ECCMID 2014" city="Barcelona, Spain">
        <title>Identification of resistance genes in three multidrug-resistant Bacteroides fragilis isolates by whole genome sequencing.</title>
        <editorList>
            <person name="Unknown"/>
            <person name="A."/>
        </editorList>
        <authorList>
            <person name="Sydenham T.V."/>
            <person name="Hasman H."/>
            <person name="Wang M."/>
            <person name="Soki J."/>
            <person name="Nagy E."/>
            <person name="Justesen U.S."/>
        </authorList>
    </citation>
    <scope>NUCLEOTIDE SEQUENCE</scope>
    <source>
        <strain evidence="1">DCMOUH0018B</strain>
    </source>
</reference>
<dbReference type="EMBL" id="CP036553">
    <property type="protein sequence ID" value="QCQ38043.1"/>
    <property type="molecule type" value="Genomic_DNA"/>
</dbReference>
<dbReference type="EMBL" id="JMZZ02000225">
    <property type="protein sequence ID" value="KFX72786.1"/>
    <property type="molecule type" value="Genomic_DNA"/>
</dbReference>
<dbReference type="Proteomes" id="UP000028294">
    <property type="component" value="Chromosome"/>
</dbReference>
<accession>A0A081UIG1</accession>
<dbReference type="EMBL" id="JAPUAC010000009">
    <property type="protein sequence ID" value="MCZ2655037.1"/>
    <property type="molecule type" value="Genomic_DNA"/>
</dbReference>
<sequence>MSEVQNQIKKWPVTAIKKIKNTFGSAEKFYATVYLIARNEHHCQMMGVAGAEQRLKTIHAYQGMIRFMLDEEGLNGKEVLEAIASDYLEDFVNYREQDFGMTNEEFIAIIKRIG</sequence>